<dbReference type="InterPro" id="IPR043519">
    <property type="entry name" value="NT_sf"/>
</dbReference>
<evidence type="ECO:0000259" key="1">
    <source>
        <dbReference type="Pfam" id="PF18765"/>
    </source>
</evidence>
<dbReference type="SUPFAM" id="SSF81301">
    <property type="entry name" value="Nucleotidyltransferase"/>
    <property type="match status" value="1"/>
</dbReference>
<comment type="caution">
    <text evidence="2">The sequence shown here is derived from an EMBL/GenBank/DDBJ whole genome shotgun (WGS) entry which is preliminary data.</text>
</comment>
<accession>X1HYZ1</accession>
<feature type="domain" description="Polymerase beta nucleotidyltransferase" evidence="1">
    <location>
        <begin position="8"/>
        <end position="92"/>
    </location>
</feature>
<dbReference type="CDD" id="cd05403">
    <property type="entry name" value="NT_KNTase_like"/>
    <property type="match status" value="1"/>
</dbReference>
<dbReference type="Gene3D" id="3.30.460.10">
    <property type="entry name" value="Beta Polymerase, domain 2"/>
    <property type="match status" value="1"/>
</dbReference>
<sequence>IGIRGLLREALEKIRGIEAGFIYGSFAKDEESAKSDIDLFIVGKINEDKLVMGVGRVEKTVKREINYSLYTKDDLKKKKREKDSFILEVINGPKIFLIGNENDLWKL</sequence>
<name>X1HYZ1_9ZZZZ</name>
<evidence type="ECO:0000313" key="2">
    <source>
        <dbReference type="EMBL" id="GAH50498.1"/>
    </source>
</evidence>
<dbReference type="AlphaFoldDB" id="X1HYZ1"/>
<dbReference type="InterPro" id="IPR041633">
    <property type="entry name" value="Polbeta"/>
</dbReference>
<proteinExistence type="predicted"/>
<feature type="non-terminal residue" evidence="2">
    <location>
        <position position="1"/>
    </location>
</feature>
<dbReference type="EMBL" id="BARU01023211">
    <property type="protein sequence ID" value="GAH50498.1"/>
    <property type="molecule type" value="Genomic_DNA"/>
</dbReference>
<protein>
    <recommendedName>
        <fullName evidence="1">Polymerase beta nucleotidyltransferase domain-containing protein</fullName>
    </recommendedName>
</protein>
<organism evidence="2">
    <name type="scientific">marine sediment metagenome</name>
    <dbReference type="NCBI Taxonomy" id="412755"/>
    <lineage>
        <taxon>unclassified sequences</taxon>
        <taxon>metagenomes</taxon>
        <taxon>ecological metagenomes</taxon>
    </lineage>
</organism>
<dbReference type="Pfam" id="PF18765">
    <property type="entry name" value="Polbeta"/>
    <property type="match status" value="1"/>
</dbReference>
<reference evidence="2" key="1">
    <citation type="journal article" date="2014" name="Front. Microbiol.">
        <title>High frequency of phylogenetically diverse reductive dehalogenase-homologous genes in deep subseafloor sedimentary metagenomes.</title>
        <authorList>
            <person name="Kawai M."/>
            <person name="Futagami T."/>
            <person name="Toyoda A."/>
            <person name="Takaki Y."/>
            <person name="Nishi S."/>
            <person name="Hori S."/>
            <person name="Arai W."/>
            <person name="Tsubouchi T."/>
            <person name="Morono Y."/>
            <person name="Uchiyama I."/>
            <person name="Ito T."/>
            <person name="Fujiyama A."/>
            <person name="Inagaki F."/>
            <person name="Takami H."/>
        </authorList>
    </citation>
    <scope>NUCLEOTIDE SEQUENCE</scope>
    <source>
        <strain evidence="2">Expedition CK06-06</strain>
    </source>
</reference>
<gene>
    <name evidence="2" type="ORF">S03H2_37699</name>
</gene>